<evidence type="ECO:0000259" key="9">
    <source>
        <dbReference type="Pfam" id="PF05837"/>
    </source>
</evidence>
<dbReference type="PANTHER" id="PTHR48122">
    <property type="entry name" value="CENTROMERE PROTEIN H"/>
    <property type="match status" value="1"/>
</dbReference>
<dbReference type="GO" id="GO:0000776">
    <property type="term" value="C:kinetochore"/>
    <property type="evidence" value="ECO:0007669"/>
    <property type="project" value="UniProtKB-KW"/>
</dbReference>
<feature type="coiled-coil region" evidence="8">
    <location>
        <begin position="75"/>
        <end position="102"/>
    </location>
</feature>
<evidence type="ECO:0000313" key="10">
    <source>
        <dbReference type="EMBL" id="NXO18309.1"/>
    </source>
</evidence>
<evidence type="ECO:0000256" key="3">
    <source>
        <dbReference type="ARBA" id="ARBA00022454"/>
    </source>
</evidence>
<comment type="caution">
    <text evidence="10">The sequence shown here is derived from an EMBL/GenBank/DDBJ whole genome shotgun (WGS) entry which is preliminary data.</text>
</comment>
<evidence type="ECO:0000256" key="2">
    <source>
        <dbReference type="ARBA" id="ARBA00004629"/>
    </source>
</evidence>
<sequence length="178" mass="20583">NEEPAHGVQHGRSCRAIADLRREIEKVTVSFQNKTLALQRVQIMDALRNKVNHDDEEARLILETMKHIVLLSRTIIECQQQARQKEQQLTDIKRKRLALKKDGRQKLQQIQAMTKRQKEEQASVNVTETEKLLVKLEGERRMTTVIQHVFQNIITGSGVNWAEDPFLKAMVLKLGKNV</sequence>
<dbReference type="GO" id="GO:0007059">
    <property type="term" value="P:chromosome segregation"/>
    <property type="evidence" value="ECO:0007669"/>
    <property type="project" value="TreeGrafter"/>
</dbReference>
<proteinExistence type="inferred from homology"/>
<accession>A0A7L1Q2Z3</accession>
<evidence type="ECO:0000256" key="4">
    <source>
        <dbReference type="ARBA" id="ARBA00022838"/>
    </source>
</evidence>
<evidence type="ECO:0000256" key="1">
    <source>
        <dbReference type="ARBA" id="ARBA00004123"/>
    </source>
</evidence>
<protein>
    <submittedName>
        <fullName evidence="10">CENPH protein</fullName>
    </submittedName>
</protein>
<dbReference type="InterPro" id="IPR040034">
    <property type="entry name" value="CENP-H"/>
</dbReference>
<name>A0A7L1Q2Z3_ORIOR</name>
<evidence type="ECO:0000313" key="11">
    <source>
        <dbReference type="Proteomes" id="UP000534407"/>
    </source>
</evidence>
<dbReference type="InterPro" id="IPR008426">
    <property type="entry name" value="CENP-H_C"/>
</dbReference>
<dbReference type="GO" id="GO:0051382">
    <property type="term" value="P:kinetochore assembly"/>
    <property type="evidence" value="ECO:0007669"/>
    <property type="project" value="InterPro"/>
</dbReference>
<dbReference type="Pfam" id="PF05837">
    <property type="entry name" value="CENP-H"/>
    <property type="match status" value="1"/>
</dbReference>
<reference evidence="10 11" key="1">
    <citation type="submission" date="2019-09" db="EMBL/GenBank/DDBJ databases">
        <title>Bird 10,000 Genomes (B10K) Project - Family phase.</title>
        <authorList>
            <person name="Zhang G."/>
        </authorList>
    </citation>
    <scope>NUCLEOTIDE SEQUENCE [LARGE SCALE GENOMIC DNA]</scope>
    <source>
        <strain evidence="10">B10K-DU-002-24</strain>
        <tissue evidence="10">Muscle</tissue>
    </source>
</reference>
<keyword evidence="5" id="KW-0539">Nucleus</keyword>
<dbReference type="PANTHER" id="PTHR48122:SF1">
    <property type="entry name" value="CENTROMERE PROTEIN H"/>
    <property type="match status" value="1"/>
</dbReference>
<dbReference type="AlphaFoldDB" id="A0A7L1Q2Z3"/>
<feature type="domain" description="Centromere protein H C-terminal" evidence="9">
    <location>
        <begin position="16"/>
        <end position="174"/>
    </location>
</feature>
<gene>
    <name evidence="10" type="primary">Cenph</name>
    <name evidence="10" type="ORF">ORIORI_R10354</name>
</gene>
<keyword evidence="8" id="KW-0175">Coiled coil</keyword>
<dbReference type="GO" id="GO:0007052">
    <property type="term" value="P:mitotic spindle organization"/>
    <property type="evidence" value="ECO:0007669"/>
    <property type="project" value="TreeGrafter"/>
</dbReference>
<dbReference type="Proteomes" id="UP000534407">
    <property type="component" value="Unassembled WGS sequence"/>
</dbReference>
<evidence type="ECO:0000256" key="8">
    <source>
        <dbReference type="SAM" id="Coils"/>
    </source>
</evidence>
<comment type="similarity">
    <text evidence="7">Belongs to the CENP-H/MCM16 family.</text>
</comment>
<keyword evidence="6" id="KW-0137">Centromere</keyword>
<feature type="non-terminal residue" evidence="10">
    <location>
        <position position="178"/>
    </location>
</feature>
<feature type="non-terminal residue" evidence="10">
    <location>
        <position position="1"/>
    </location>
</feature>
<keyword evidence="4" id="KW-0995">Kinetochore</keyword>
<evidence type="ECO:0000256" key="7">
    <source>
        <dbReference type="ARBA" id="ARBA00025735"/>
    </source>
</evidence>
<dbReference type="EMBL" id="VXBT01013125">
    <property type="protein sequence ID" value="NXO18309.1"/>
    <property type="molecule type" value="Genomic_DNA"/>
</dbReference>
<evidence type="ECO:0000256" key="6">
    <source>
        <dbReference type="ARBA" id="ARBA00023328"/>
    </source>
</evidence>
<dbReference type="GO" id="GO:0043515">
    <property type="term" value="F:kinetochore binding"/>
    <property type="evidence" value="ECO:0007669"/>
    <property type="project" value="TreeGrafter"/>
</dbReference>
<evidence type="ECO:0000256" key="5">
    <source>
        <dbReference type="ARBA" id="ARBA00023242"/>
    </source>
</evidence>
<dbReference type="GO" id="GO:0005634">
    <property type="term" value="C:nucleus"/>
    <property type="evidence" value="ECO:0007669"/>
    <property type="project" value="UniProtKB-SubCell"/>
</dbReference>
<organism evidence="10 11">
    <name type="scientific">Oriolus oriolus</name>
    <name type="common">Eurasian golden oriole</name>
    <name type="synonym">Coracias oriolus</name>
    <dbReference type="NCBI Taxonomy" id="181099"/>
    <lineage>
        <taxon>Eukaryota</taxon>
        <taxon>Metazoa</taxon>
        <taxon>Chordata</taxon>
        <taxon>Craniata</taxon>
        <taxon>Vertebrata</taxon>
        <taxon>Euteleostomi</taxon>
        <taxon>Archelosauria</taxon>
        <taxon>Archosauria</taxon>
        <taxon>Dinosauria</taxon>
        <taxon>Saurischia</taxon>
        <taxon>Theropoda</taxon>
        <taxon>Coelurosauria</taxon>
        <taxon>Aves</taxon>
        <taxon>Neognathae</taxon>
        <taxon>Neoaves</taxon>
        <taxon>Telluraves</taxon>
        <taxon>Australaves</taxon>
        <taxon>Passeriformes</taxon>
        <taxon>Corvoidea</taxon>
        <taxon>Corvidae</taxon>
        <taxon>Oriolus</taxon>
    </lineage>
</organism>
<comment type="subcellular location">
    <subcellularLocation>
        <location evidence="2">Chromosome</location>
        <location evidence="2">Centromere</location>
        <location evidence="2">Kinetochore</location>
    </subcellularLocation>
    <subcellularLocation>
        <location evidence="1">Nucleus</location>
    </subcellularLocation>
</comment>
<keyword evidence="11" id="KW-1185">Reference proteome</keyword>
<keyword evidence="3" id="KW-0158">Chromosome</keyword>